<dbReference type="EMBL" id="HACA01023028">
    <property type="protein sequence ID" value="CDW40389.1"/>
    <property type="molecule type" value="Transcribed_RNA"/>
</dbReference>
<sequence length="102" mass="11220">FTFFNSKSLAALKPHSAKYEDGKGNNNFLAKLVECGYLVSVSSQSHVISRFILHKVLTDSSFCISGSSSWYCIETSDILTSIGYINHVASTTLSVTSHFFTQ</sequence>
<organism evidence="1">
    <name type="scientific">Lepeophtheirus salmonis</name>
    <name type="common">Salmon louse</name>
    <name type="synonym">Caligus salmonis</name>
    <dbReference type="NCBI Taxonomy" id="72036"/>
    <lineage>
        <taxon>Eukaryota</taxon>
        <taxon>Metazoa</taxon>
        <taxon>Ecdysozoa</taxon>
        <taxon>Arthropoda</taxon>
        <taxon>Crustacea</taxon>
        <taxon>Multicrustacea</taxon>
        <taxon>Hexanauplia</taxon>
        <taxon>Copepoda</taxon>
        <taxon>Siphonostomatoida</taxon>
        <taxon>Caligidae</taxon>
        <taxon>Lepeophtheirus</taxon>
    </lineage>
</organism>
<reference evidence="1" key="1">
    <citation type="submission" date="2014-05" db="EMBL/GenBank/DDBJ databases">
        <authorList>
            <person name="Chronopoulou M."/>
        </authorList>
    </citation>
    <scope>NUCLEOTIDE SEQUENCE</scope>
    <source>
        <tissue evidence="1">Whole organism</tissue>
    </source>
</reference>
<accession>A0A0K2UQ60</accession>
<evidence type="ECO:0000313" key="1">
    <source>
        <dbReference type="EMBL" id="CDW40389.1"/>
    </source>
</evidence>
<proteinExistence type="predicted"/>
<name>A0A0K2UQ60_LEPSM</name>
<feature type="non-terminal residue" evidence="1">
    <location>
        <position position="1"/>
    </location>
</feature>
<dbReference type="AlphaFoldDB" id="A0A0K2UQ60"/>
<protein>
    <submittedName>
        <fullName evidence="1">Uncharacterized protein</fullName>
    </submittedName>
</protein>